<dbReference type="SUPFAM" id="SSF56112">
    <property type="entry name" value="Protein kinase-like (PK-like)"/>
    <property type="match status" value="1"/>
</dbReference>
<dbReference type="Gene3D" id="3.90.1200.10">
    <property type="match status" value="1"/>
</dbReference>
<organism evidence="2 3">
    <name type="scientific">Candidatus Mediterraneibacter faecigallinarum</name>
    <dbReference type="NCBI Taxonomy" id="2838669"/>
    <lineage>
        <taxon>Bacteria</taxon>
        <taxon>Bacillati</taxon>
        <taxon>Bacillota</taxon>
        <taxon>Clostridia</taxon>
        <taxon>Lachnospirales</taxon>
        <taxon>Lachnospiraceae</taxon>
        <taxon>Mediterraneibacter</taxon>
    </lineage>
</organism>
<dbReference type="PANTHER" id="PTHR12149">
    <property type="entry name" value="FRUCTOSAMINE 3 KINASE-RELATED PROTEIN"/>
    <property type="match status" value="1"/>
</dbReference>
<comment type="caution">
    <text evidence="2">The sequence shown here is derived from an EMBL/GenBank/DDBJ whole genome shotgun (WGS) entry which is preliminary data.</text>
</comment>
<dbReference type="InterPro" id="IPR016477">
    <property type="entry name" value="Fructo-/Ketosamine-3-kinase"/>
</dbReference>
<reference evidence="2" key="2">
    <citation type="submission" date="2021-04" db="EMBL/GenBank/DDBJ databases">
        <authorList>
            <person name="Gilroy R."/>
        </authorList>
    </citation>
    <scope>NUCLEOTIDE SEQUENCE</scope>
    <source>
        <strain evidence="2">ChiGjej1B1-1692</strain>
    </source>
</reference>
<comment type="similarity">
    <text evidence="1">Belongs to the fructosamine kinase family.</text>
</comment>
<dbReference type="EMBL" id="DWWK01000106">
    <property type="protein sequence ID" value="HJC38839.1"/>
    <property type="molecule type" value="Genomic_DNA"/>
</dbReference>
<dbReference type="InterPro" id="IPR011009">
    <property type="entry name" value="Kinase-like_dom_sf"/>
</dbReference>
<keyword evidence="1" id="KW-0808">Transferase</keyword>
<keyword evidence="1 2" id="KW-0418">Kinase</keyword>
<reference evidence="2" key="1">
    <citation type="journal article" date="2021" name="PeerJ">
        <title>Extensive microbial diversity within the chicken gut microbiome revealed by metagenomics and culture.</title>
        <authorList>
            <person name="Gilroy R."/>
            <person name="Ravi A."/>
            <person name="Getino M."/>
            <person name="Pursley I."/>
            <person name="Horton D.L."/>
            <person name="Alikhan N.F."/>
            <person name="Baker D."/>
            <person name="Gharbi K."/>
            <person name="Hall N."/>
            <person name="Watson M."/>
            <person name="Adriaenssens E.M."/>
            <person name="Foster-Nyarko E."/>
            <person name="Jarju S."/>
            <person name="Secka A."/>
            <person name="Antonio M."/>
            <person name="Oren A."/>
            <person name="Chaudhuri R.R."/>
            <person name="La Ragione R."/>
            <person name="Hildebrand F."/>
            <person name="Pallen M.J."/>
        </authorList>
    </citation>
    <scope>NUCLEOTIDE SEQUENCE</scope>
    <source>
        <strain evidence="2">ChiGjej1B1-1692</strain>
    </source>
</reference>
<dbReference type="PIRSF" id="PIRSF006221">
    <property type="entry name" value="Ketosamine-3-kinase"/>
    <property type="match status" value="1"/>
</dbReference>
<accession>A0A9D2NVX0</accession>
<dbReference type="Pfam" id="PF03881">
    <property type="entry name" value="Fructosamin_kin"/>
    <property type="match status" value="1"/>
</dbReference>
<gene>
    <name evidence="2" type="ORF">H9757_07230</name>
</gene>
<evidence type="ECO:0000313" key="2">
    <source>
        <dbReference type="EMBL" id="HJC38839.1"/>
    </source>
</evidence>
<evidence type="ECO:0000256" key="1">
    <source>
        <dbReference type="PIRNR" id="PIRNR006221"/>
    </source>
</evidence>
<dbReference type="Proteomes" id="UP000823894">
    <property type="component" value="Unassembled WGS sequence"/>
</dbReference>
<dbReference type="PANTHER" id="PTHR12149:SF8">
    <property type="entry name" value="PROTEIN-RIBULOSAMINE 3-KINASE"/>
    <property type="match status" value="1"/>
</dbReference>
<proteinExistence type="inferred from homology"/>
<sequence>MDHSKIGFHSLEEAVQAAFGESAVILRSDSIPGGDINDAYRVTLSDGKKIFVKMNLTGNLNFFLTEAGGLEALGSSGKIKVPEVLGYGIDERRGRSFLAMEYIESAPRTEAYWERFGHQLAELHRAECGLFVNPEDEKQKYGFSEDNYIGAGPQKNDPSESWIEFYRECRLLPQIRRAERYLDPSVRRKAERLLDHLDSYLREPEFPSLLHGDLWSGNMMCGPGSSAWIIDPAAYVGDFEADLAMTQLFGSLPGRFYAAYSEINPIDREGYPERRKLYDLYHLLNHLNLFGAGYLGSVVEIIKRFAD</sequence>
<dbReference type="GO" id="GO:0016301">
    <property type="term" value="F:kinase activity"/>
    <property type="evidence" value="ECO:0007669"/>
    <property type="project" value="UniProtKB-UniRule"/>
</dbReference>
<name>A0A9D2NVX0_9FIRM</name>
<evidence type="ECO:0000313" key="3">
    <source>
        <dbReference type="Proteomes" id="UP000823894"/>
    </source>
</evidence>
<dbReference type="AlphaFoldDB" id="A0A9D2NVX0"/>
<dbReference type="Gene3D" id="3.30.200.20">
    <property type="entry name" value="Phosphorylase Kinase, domain 1"/>
    <property type="match status" value="1"/>
</dbReference>
<protein>
    <submittedName>
        <fullName evidence="2">Fructosamine kinase family protein</fullName>
    </submittedName>
</protein>